<dbReference type="EMBL" id="FUXA01000009">
    <property type="protein sequence ID" value="SJZ78295.1"/>
    <property type="molecule type" value="Genomic_DNA"/>
</dbReference>
<dbReference type="Proteomes" id="UP000189857">
    <property type="component" value="Unassembled WGS sequence"/>
</dbReference>
<dbReference type="OrthoDB" id="1894400at2"/>
<evidence type="ECO:0000313" key="1">
    <source>
        <dbReference type="EMBL" id="SJZ78295.1"/>
    </source>
</evidence>
<organism evidence="1 2">
    <name type="scientific">Eubacterium ruminantium</name>
    <dbReference type="NCBI Taxonomy" id="42322"/>
    <lineage>
        <taxon>Bacteria</taxon>
        <taxon>Bacillati</taxon>
        <taxon>Bacillota</taxon>
        <taxon>Clostridia</taxon>
        <taxon>Eubacteriales</taxon>
        <taxon>Eubacteriaceae</taxon>
        <taxon>Eubacterium</taxon>
    </lineage>
</organism>
<dbReference type="InterPro" id="IPR045707">
    <property type="entry name" value="DUF6063"/>
</dbReference>
<reference evidence="1 2" key="1">
    <citation type="submission" date="2017-02" db="EMBL/GenBank/DDBJ databases">
        <authorList>
            <person name="Peterson S.W."/>
        </authorList>
    </citation>
    <scope>NUCLEOTIDE SEQUENCE [LARGE SCALE GENOMIC DNA]</scope>
    <source>
        <strain evidence="1 2">ATCC 17233</strain>
    </source>
</reference>
<gene>
    <name evidence="1" type="ORF">SAMN02745110_01577</name>
</gene>
<dbReference type="RefSeq" id="WP_078787421.1">
    <property type="nucleotide sequence ID" value="NZ_CACZYW010000007.1"/>
</dbReference>
<keyword evidence="2" id="KW-1185">Reference proteome</keyword>
<accession>A0A1T4NGL6</accession>
<sequence length="242" mass="27887">MDERNLDKALEIYSALITGKQVSAHNKDTGELYEDFYGNGEVYDIVSRLIKKLGLRLYEYNDSIFITAGDGNKIFGYTNDELKKIIGLRLNKELYLVYFIIYSALLYFYKDSATYQTRDYVRLDEMLKFVTEKLISITGGRGIFDEEDENAESFKAIMLLWDGLPLLLSEDSERNKASRGSRTGFVKLTFNFLISEGLFVENSDRFYPTDRFRALAENYFEEFKGKIYTLTGGAENAGDQQD</sequence>
<evidence type="ECO:0000313" key="2">
    <source>
        <dbReference type="Proteomes" id="UP000189857"/>
    </source>
</evidence>
<name>A0A1T4NGL6_9FIRM</name>
<protein>
    <submittedName>
        <fullName evidence="1">Uncharacterized protein</fullName>
    </submittedName>
</protein>
<dbReference type="Pfam" id="PF19539">
    <property type="entry name" value="DUF6063"/>
    <property type="match status" value="1"/>
</dbReference>
<proteinExistence type="predicted"/>
<dbReference type="AlphaFoldDB" id="A0A1T4NGL6"/>